<keyword evidence="11" id="KW-1185">Reference proteome</keyword>
<dbReference type="SUPFAM" id="SSF52540">
    <property type="entry name" value="P-loop containing nucleoside triphosphate hydrolases"/>
    <property type="match status" value="1"/>
</dbReference>
<dbReference type="InterPro" id="IPR003439">
    <property type="entry name" value="ABC_transporter-like_ATP-bd"/>
</dbReference>
<sequence length="385" mass="41859">MTAISLSGIEKSFGATSVLNGIDLDITDGEFLTLVGPSGCGKSTLLRILAGLEAPTSGTVAIGGIAVNDMRPARRNLAMVFQSYALYPHLSVAQNMMTPLKLRDLPLAGRLPVLGPLIARTRYRAIIEQVRDTAQILKIDHLLDRKPGQLSGGQRQRAALGRAMVRKPVAFLMDEPLSNLDASLRIHMRSELAELHRALKTTFIYVTHDQAEALTMSDRMAVMMDGQILQLGAPDEIYNDPRELRVAEFVGAPKINLLPGSVDKEGHARCLDLPLSRVTTDAPAGPVRIGLRPEHLSLCDKDVSESFSGQVVHKENLGADIYLHVAIMNASQRLVVRVSPVEGRTVSFGQTVHVSRERGQAMVFGNDGRRLDLSRSLAEDVAEVA</sequence>
<evidence type="ECO:0000256" key="1">
    <source>
        <dbReference type="ARBA" id="ARBA00004417"/>
    </source>
</evidence>
<dbReference type="Proteomes" id="UP000049983">
    <property type="component" value="Unassembled WGS sequence"/>
</dbReference>
<dbReference type="InterPro" id="IPR015855">
    <property type="entry name" value="ABC_transpr_MalK-like"/>
</dbReference>
<gene>
    <name evidence="10" type="primary">ugpC_2</name>
    <name evidence="10" type="ORF">LA5096_00277</name>
</gene>
<reference evidence="11" key="1">
    <citation type="submission" date="2015-07" db="EMBL/GenBank/DDBJ databases">
        <authorList>
            <person name="Rodrigo-Torres Lidia"/>
            <person name="Arahal R.David."/>
        </authorList>
    </citation>
    <scope>NUCLEOTIDE SEQUENCE [LARGE SCALE GENOMIC DNA]</scope>
    <source>
        <strain evidence="11">CECT 5096</strain>
    </source>
</reference>
<dbReference type="FunFam" id="3.40.50.300:FF:000042">
    <property type="entry name" value="Maltose/maltodextrin ABC transporter, ATP-binding protein"/>
    <property type="match status" value="1"/>
</dbReference>
<dbReference type="InterPro" id="IPR012340">
    <property type="entry name" value="NA-bd_OB-fold"/>
</dbReference>
<organism evidence="10 11">
    <name type="scientific">Roseibium album</name>
    <dbReference type="NCBI Taxonomy" id="311410"/>
    <lineage>
        <taxon>Bacteria</taxon>
        <taxon>Pseudomonadati</taxon>
        <taxon>Pseudomonadota</taxon>
        <taxon>Alphaproteobacteria</taxon>
        <taxon>Hyphomicrobiales</taxon>
        <taxon>Stappiaceae</taxon>
        <taxon>Roseibium</taxon>
    </lineage>
</organism>
<evidence type="ECO:0000313" key="11">
    <source>
        <dbReference type="Proteomes" id="UP000049983"/>
    </source>
</evidence>
<dbReference type="Gene3D" id="3.40.50.300">
    <property type="entry name" value="P-loop containing nucleotide triphosphate hydrolases"/>
    <property type="match status" value="1"/>
</dbReference>
<keyword evidence="5" id="KW-0547">Nucleotide-binding</keyword>
<dbReference type="Gene3D" id="2.40.50.100">
    <property type="match status" value="1"/>
</dbReference>
<comment type="similarity">
    <text evidence="2">Belongs to the ABC transporter superfamily.</text>
</comment>
<keyword evidence="3" id="KW-0813">Transport</keyword>
<name>A0A0M7AH00_9HYPH</name>
<dbReference type="GO" id="GO:0016887">
    <property type="term" value="F:ATP hydrolysis activity"/>
    <property type="evidence" value="ECO:0007669"/>
    <property type="project" value="InterPro"/>
</dbReference>
<dbReference type="InterPro" id="IPR017871">
    <property type="entry name" value="ABC_transporter-like_CS"/>
</dbReference>
<dbReference type="GO" id="GO:0055052">
    <property type="term" value="C:ATP-binding cassette (ABC) transporter complex, substrate-binding subunit-containing"/>
    <property type="evidence" value="ECO:0007669"/>
    <property type="project" value="TreeGrafter"/>
</dbReference>
<keyword evidence="10" id="KW-0378">Hydrolase</keyword>
<dbReference type="Pfam" id="PF00005">
    <property type="entry name" value="ABC_tran"/>
    <property type="match status" value="1"/>
</dbReference>
<proteinExistence type="inferred from homology"/>
<dbReference type="CDD" id="cd03301">
    <property type="entry name" value="ABC_MalK_N"/>
    <property type="match status" value="1"/>
</dbReference>
<dbReference type="InterPro" id="IPR003593">
    <property type="entry name" value="AAA+_ATPase"/>
</dbReference>
<evidence type="ECO:0000256" key="3">
    <source>
        <dbReference type="ARBA" id="ARBA00022448"/>
    </source>
</evidence>
<dbReference type="PROSITE" id="PS00211">
    <property type="entry name" value="ABC_TRANSPORTER_1"/>
    <property type="match status" value="1"/>
</dbReference>
<accession>A0A0M7AH00</accession>
<dbReference type="OrthoDB" id="9802264at2"/>
<dbReference type="RefSeq" id="WP_055116112.1">
    <property type="nucleotide sequence ID" value="NZ_CANMGD010000006.1"/>
</dbReference>
<dbReference type="EC" id="3.6.3.20" evidence="10"/>
<dbReference type="PANTHER" id="PTHR43875:SF15">
    <property type="entry name" value="TREHALOSE IMPORT ATP-BINDING PROTEIN SUGC"/>
    <property type="match status" value="1"/>
</dbReference>
<keyword evidence="6 10" id="KW-0067">ATP-binding</keyword>
<evidence type="ECO:0000256" key="7">
    <source>
        <dbReference type="ARBA" id="ARBA00022967"/>
    </source>
</evidence>
<dbReference type="GO" id="GO:0008643">
    <property type="term" value="P:carbohydrate transport"/>
    <property type="evidence" value="ECO:0007669"/>
    <property type="project" value="InterPro"/>
</dbReference>
<evidence type="ECO:0000256" key="6">
    <source>
        <dbReference type="ARBA" id="ARBA00022840"/>
    </source>
</evidence>
<dbReference type="SUPFAM" id="SSF50331">
    <property type="entry name" value="MOP-like"/>
    <property type="match status" value="1"/>
</dbReference>
<dbReference type="InterPro" id="IPR013611">
    <property type="entry name" value="Transp-assoc_OB_typ2"/>
</dbReference>
<evidence type="ECO:0000256" key="8">
    <source>
        <dbReference type="ARBA" id="ARBA00023136"/>
    </source>
</evidence>
<evidence type="ECO:0000313" key="10">
    <source>
        <dbReference type="EMBL" id="CTQ64151.1"/>
    </source>
</evidence>
<evidence type="ECO:0000256" key="2">
    <source>
        <dbReference type="ARBA" id="ARBA00005417"/>
    </source>
</evidence>
<evidence type="ECO:0000256" key="4">
    <source>
        <dbReference type="ARBA" id="ARBA00022475"/>
    </source>
</evidence>
<dbReference type="SMART" id="SM00382">
    <property type="entry name" value="AAA"/>
    <property type="match status" value="1"/>
</dbReference>
<dbReference type="InterPro" id="IPR047641">
    <property type="entry name" value="ABC_transpr_MalK/UgpC-like"/>
</dbReference>
<evidence type="ECO:0000259" key="9">
    <source>
        <dbReference type="PROSITE" id="PS50893"/>
    </source>
</evidence>
<dbReference type="PANTHER" id="PTHR43875">
    <property type="entry name" value="MALTODEXTRIN IMPORT ATP-BINDING PROTEIN MSMX"/>
    <property type="match status" value="1"/>
</dbReference>
<dbReference type="GO" id="GO:0140359">
    <property type="term" value="F:ABC-type transporter activity"/>
    <property type="evidence" value="ECO:0007669"/>
    <property type="project" value="InterPro"/>
</dbReference>
<dbReference type="AlphaFoldDB" id="A0A0M7AH00"/>
<feature type="domain" description="ABC transporter" evidence="9">
    <location>
        <begin position="4"/>
        <end position="250"/>
    </location>
</feature>
<dbReference type="Pfam" id="PF08402">
    <property type="entry name" value="TOBE_2"/>
    <property type="match status" value="1"/>
</dbReference>
<protein>
    <submittedName>
        <fullName evidence="10">sn-glycerol-3-phosphate import ATP-binding protein UgpC</fullName>
        <ecNumber evidence="10">3.6.3.20</ecNumber>
    </submittedName>
</protein>
<dbReference type="InterPro" id="IPR008995">
    <property type="entry name" value="Mo/tungstate-bd_C_term_dom"/>
</dbReference>
<dbReference type="InterPro" id="IPR027417">
    <property type="entry name" value="P-loop_NTPase"/>
</dbReference>
<keyword evidence="8" id="KW-0472">Membrane</keyword>
<dbReference type="GO" id="GO:0005524">
    <property type="term" value="F:ATP binding"/>
    <property type="evidence" value="ECO:0007669"/>
    <property type="project" value="UniProtKB-KW"/>
</dbReference>
<evidence type="ECO:0000256" key="5">
    <source>
        <dbReference type="ARBA" id="ARBA00022741"/>
    </source>
</evidence>
<comment type="subcellular location">
    <subcellularLocation>
        <location evidence="1">Cell inner membrane</location>
        <topology evidence="1">Peripheral membrane protein</topology>
    </subcellularLocation>
</comment>
<dbReference type="Gene3D" id="2.40.50.140">
    <property type="entry name" value="Nucleic acid-binding proteins"/>
    <property type="match status" value="1"/>
</dbReference>
<keyword evidence="4" id="KW-1003">Cell membrane</keyword>
<dbReference type="GeneID" id="97667743"/>
<keyword evidence="7" id="KW-1278">Translocase</keyword>
<dbReference type="EMBL" id="CXWC01000001">
    <property type="protein sequence ID" value="CTQ64151.1"/>
    <property type="molecule type" value="Genomic_DNA"/>
</dbReference>
<dbReference type="STRING" id="311410.LA5095_02908"/>
<dbReference type="PROSITE" id="PS50893">
    <property type="entry name" value="ABC_TRANSPORTER_2"/>
    <property type="match status" value="1"/>
</dbReference>